<evidence type="ECO:0000313" key="1">
    <source>
        <dbReference type="EMBL" id="KAJ7764541.1"/>
    </source>
</evidence>
<evidence type="ECO:0000313" key="2">
    <source>
        <dbReference type="Proteomes" id="UP001215280"/>
    </source>
</evidence>
<gene>
    <name evidence="1" type="ORF">DFH07DRAFT_770402</name>
</gene>
<dbReference type="EMBL" id="JARJLG010000037">
    <property type="protein sequence ID" value="KAJ7764541.1"/>
    <property type="molecule type" value="Genomic_DNA"/>
</dbReference>
<dbReference type="AlphaFoldDB" id="A0AAD7JK63"/>
<name>A0AAD7JK63_9AGAR</name>
<sequence length="148" mass="15850">MDSASAVDLSLEPEFVHALMKDLNKLQGWLELPQGQHLVSLLPGLQNLQRELKLKCLPSEPYSASEDNVLGASDSSGFLTGRAGKSRVPIDQASASATVTGPLGRYECLVPLIVSPSAPRAETALLPSTLTRPPYCAIDDSREADYES</sequence>
<keyword evidence="2" id="KW-1185">Reference proteome</keyword>
<accession>A0AAD7JK63</accession>
<protein>
    <submittedName>
        <fullName evidence="1">Uncharacterized protein</fullName>
    </submittedName>
</protein>
<comment type="caution">
    <text evidence="1">The sequence shown here is derived from an EMBL/GenBank/DDBJ whole genome shotgun (WGS) entry which is preliminary data.</text>
</comment>
<organism evidence="1 2">
    <name type="scientific">Mycena maculata</name>
    <dbReference type="NCBI Taxonomy" id="230809"/>
    <lineage>
        <taxon>Eukaryota</taxon>
        <taxon>Fungi</taxon>
        <taxon>Dikarya</taxon>
        <taxon>Basidiomycota</taxon>
        <taxon>Agaricomycotina</taxon>
        <taxon>Agaricomycetes</taxon>
        <taxon>Agaricomycetidae</taxon>
        <taxon>Agaricales</taxon>
        <taxon>Marasmiineae</taxon>
        <taxon>Mycenaceae</taxon>
        <taxon>Mycena</taxon>
    </lineage>
</organism>
<dbReference type="Proteomes" id="UP001215280">
    <property type="component" value="Unassembled WGS sequence"/>
</dbReference>
<proteinExistence type="predicted"/>
<reference evidence="1" key="1">
    <citation type="submission" date="2023-03" db="EMBL/GenBank/DDBJ databases">
        <title>Massive genome expansion in bonnet fungi (Mycena s.s.) driven by repeated elements and novel gene families across ecological guilds.</title>
        <authorList>
            <consortium name="Lawrence Berkeley National Laboratory"/>
            <person name="Harder C.B."/>
            <person name="Miyauchi S."/>
            <person name="Viragh M."/>
            <person name="Kuo A."/>
            <person name="Thoen E."/>
            <person name="Andreopoulos B."/>
            <person name="Lu D."/>
            <person name="Skrede I."/>
            <person name="Drula E."/>
            <person name="Henrissat B."/>
            <person name="Morin E."/>
            <person name="Kohler A."/>
            <person name="Barry K."/>
            <person name="LaButti K."/>
            <person name="Morin E."/>
            <person name="Salamov A."/>
            <person name="Lipzen A."/>
            <person name="Mereny Z."/>
            <person name="Hegedus B."/>
            <person name="Baldrian P."/>
            <person name="Stursova M."/>
            <person name="Weitz H."/>
            <person name="Taylor A."/>
            <person name="Grigoriev I.V."/>
            <person name="Nagy L.G."/>
            <person name="Martin F."/>
            <person name="Kauserud H."/>
        </authorList>
    </citation>
    <scope>NUCLEOTIDE SEQUENCE</scope>
    <source>
        <strain evidence="1">CBHHK188m</strain>
    </source>
</reference>